<dbReference type="GO" id="GO:0016887">
    <property type="term" value="F:ATP hydrolysis activity"/>
    <property type="evidence" value="ECO:0007669"/>
    <property type="project" value="InterPro"/>
</dbReference>
<evidence type="ECO:0000256" key="2">
    <source>
        <dbReference type="ARBA" id="ARBA00011322"/>
    </source>
</evidence>
<keyword evidence="7" id="KW-1185">Reference proteome</keyword>
<feature type="coiled-coil region" evidence="4">
    <location>
        <begin position="864"/>
        <end position="898"/>
    </location>
</feature>
<comment type="similarity">
    <text evidence="1">Belongs to the SMC family. SbcC subfamily.</text>
</comment>
<evidence type="ECO:0000313" key="7">
    <source>
        <dbReference type="Proteomes" id="UP000531594"/>
    </source>
</evidence>
<evidence type="ECO:0000256" key="3">
    <source>
        <dbReference type="ARBA" id="ARBA00013368"/>
    </source>
</evidence>
<dbReference type="Gene3D" id="3.40.50.300">
    <property type="entry name" value="P-loop containing nucleotide triphosphate hydrolases"/>
    <property type="match status" value="2"/>
</dbReference>
<accession>A0A7X0HNX8</accession>
<comment type="subunit">
    <text evidence="2">Heterodimer of SbcC and SbcD.</text>
</comment>
<dbReference type="PANTHER" id="PTHR32114:SF2">
    <property type="entry name" value="ABC TRANSPORTER ABCH.3"/>
    <property type="match status" value="1"/>
</dbReference>
<dbReference type="EMBL" id="JACHGK010000002">
    <property type="protein sequence ID" value="MBB6444153.1"/>
    <property type="molecule type" value="Genomic_DNA"/>
</dbReference>
<dbReference type="Proteomes" id="UP000531594">
    <property type="component" value="Unassembled WGS sequence"/>
</dbReference>
<dbReference type="InterPro" id="IPR038729">
    <property type="entry name" value="Rad50/SbcC_AAA"/>
</dbReference>
<evidence type="ECO:0000256" key="4">
    <source>
        <dbReference type="SAM" id="Coils"/>
    </source>
</evidence>
<name>A0A7X0HNX8_9BACI</name>
<evidence type="ECO:0000256" key="1">
    <source>
        <dbReference type="ARBA" id="ARBA00006930"/>
    </source>
</evidence>
<proteinExistence type="inferred from homology"/>
<gene>
    <name evidence="6" type="ORF">HNR53_000761</name>
</gene>
<dbReference type="PANTHER" id="PTHR32114">
    <property type="entry name" value="ABC TRANSPORTER ABCH.3"/>
    <property type="match status" value="1"/>
</dbReference>
<sequence>MMIPWRLNIAGVRDFPPQSIDLSGEMEHIGILGPNGSGKSTLSFCMGAVLHSGKVDISGLRSANLPAEQMWKANISLLFKNDGLLKVDAPKFIQFELQIEQTTPQTIAREYTISSGDDQDEWEEQTKFKSGDRVHGFSAYKKLLQTKYHIDPDYYYLIWYQNEVNQFSEMAPEERFRIFSEMHGIDKIQKNWEESRELVKEAETSLEEAKFQQENRKFQLNLQKQKLNQYNDNQKRLQEGFLLYYQALSVLISKTQDEIERCIEDEALIQEKIDEVQQQLVEYDSKQTEQKQELIKCQNDRGSLEQQVLELQKTLNQLRDEQQKLKGSYEKLEKELAEIRNEISRIPDETTVERELANGQKEMERLDVLIQKQESRLEEIKNSIHQANIEVTAIVYAMKQDETKEIKVRQLLELYKSSHAIEQKIEKLDGAVSNEKDQLKELQNLLAEYKQEEMELKQNELSSPRQKKAKQYFSRAGIEAFTLRELVKLDDSAKLSDEKIFDAIKYTMFVNSRKFTPPNDLYFVSLPMVVPDGYITSIEEYHLSIRDDLSEQIVPYAVKALSWVHSFFTENSTVKIENGSLWDEKGWRGTQEEQRCILSVQAVQERLSKLTGLIGESEKKIEKTTTSIRENEEMARNLRNIVGDVKDAEAFQANEKHRVLRQTRYESLMRQISEDTAAEKEETLLLNDFNTKRSEVKAKWDLYLSFKKKWEKFAEEKEKINQLYQLKDRLDKLERQIQDTKNLFEIRSEEYDHCQDQCSSLQKSLKNLSENIQDGFKGKKDLERQLGQKTEDKEIQQNAYFLYNEEINDLEKMAEAKVKEEREKMAELPSWNISEAREFRENGKAMFTHAVNEKDIDHYAPENYQKMKEAYDQLTHEVNESQNLLTRHQERMEQLRNDLDSTISGKVLLINKHFVTYIGQFGFDGEIDWDMHEDKKGTTRYYLYLKARKYGHRMTMEDVSVKARGGRQGVGLSGGEKSLVSLLYALALLQTIQTNPSFIVLDEFDSALDEGRKVKVFDLYVKELGRKMIILTPKSHDKDYFSRFHKAYIIYHRPDVLESGIMKVRRKANHL</sequence>
<dbReference type="GO" id="GO:0006302">
    <property type="term" value="P:double-strand break repair"/>
    <property type="evidence" value="ECO:0007669"/>
    <property type="project" value="InterPro"/>
</dbReference>
<feature type="domain" description="Rad50/SbcC-type AAA" evidence="5">
    <location>
        <begin position="6"/>
        <end position="234"/>
    </location>
</feature>
<dbReference type="Pfam" id="PF13476">
    <property type="entry name" value="AAA_23"/>
    <property type="match status" value="1"/>
</dbReference>
<dbReference type="RefSeq" id="WP_184522949.1">
    <property type="nucleotide sequence ID" value="NZ_JACHGK010000002.1"/>
</dbReference>
<feature type="coiled-coil region" evidence="4">
    <location>
        <begin position="425"/>
        <end position="462"/>
    </location>
</feature>
<keyword evidence="4" id="KW-0175">Coiled coil</keyword>
<dbReference type="SUPFAM" id="SSF52540">
    <property type="entry name" value="P-loop containing nucleoside triphosphate hydrolases"/>
    <property type="match status" value="2"/>
</dbReference>
<reference evidence="6 7" key="1">
    <citation type="submission" date="2020-08" db="EMBL/GenBank/DDBJ databases">
        <title>Genomic Encyclopedia of Type Strains, Phase IV (KMG-IV): sequencing the most valuable type-strain genomes for metagenomic binning, comparative biology and taxonomic classification.</title>
        <authorList>
            <person name="Goeker M."/>
        </authorList>
    </citation>
    <scope>NUCLEOTIDE SEQUENCE [LARGE SCALE GENOMIC DNA]</scope>
    <source>
        <strain evidence="6 7">DSM 5391</strain>
    </source>
</reference>
<evidence type="ECO:0000313" key="6">
    <source>
        <dbReference type="EMBL" id="MBB6444153.1"/>
    </source>
</evidence>
<dbReference type="AlphaFoldDB" id="A0A7X0HNX8"/>
<comment type="caution">
    <text evidence="6">The sequence shown here is derived from an EMBL/GenBank/DDBJ whole genome shotgun (WGS) entry which is preliminary data.</text>
</comment>
<dbReference type="InterPro" id="IPR027417">
    <property type="entry name" value="P-loop_NTPase"/>
</dbReference>
<organism evidence="6 7">
    <name type="scientific">Bacillus benzoevorans</name>
    <dbReference type="NCBI Taxonomy" id="1456"/>
    <lineage>
        <taxon>Bacteria</taxon>
        <taxon>Bacillati</taxon>
        <taxon>Bacillota</taxon>
        <taxon>Bacilli</taxon>
        <taxon>Bacillales</taxon>
        <taxon>Bacillaceae</taxon>
        <taxon>Bacillus</taxon>
    </lineage>
</organism>
<feature type="coiled-coil region" evidence="4">
    <location>
        <begin position="716"/>
        <end position="824"/>
    </location>
</feature>
<protein>
    <recommendedName>
        <fullName evidence="3">Nuclease SbcCD subunit C</fullName>
    </recommendedName>
</protein>
<dbReference type="CDD" id="cd00267">
    <property type="entry name" value="ABC_ATPase"/>
    <property type="match status" value="1"/>
</dbReference>
<feature type="coiled-coil region" evidence="4">
    <location>
        <begin position="220"/>
        <end position="390"/>
    </location>
</feature>
<evidence type="ECO:0000259" key="5">
    <source>
        <dbReference type="Pfam" id="PF13476"/>
    </source>
</evidence>